<evidence type="ECO:0000256" key="5">
    <source>
        <dbReference type="SAM" id="Phobius"/>
    </source>
</evidence>
<dbReference type="InterPro" id="IPR003599">
    <property type="entry name" value="Ig_sub"/>
</dbReference>
<keyword evidence="3" id="KW-0325">Glycoprotein</keyword>
<evidence type="ECO:0000256" key="6">
    <source>
        <dbReference type="SAM" id="SignalP"/>
    </source>
</evidence>
<evidence type="ECO:0000256" key="3">
    <source>
        <dbReference type="ARBA" id="ARBA00023180"/>
    </source>
</evidence>
<dbReference type="Proteomes" id="UP001164746">
    <property type="component" value="Chromosome 5"/>
</dbReference>
<dbReference type="InterPro" id="IPR013151">
    <property type="entry name" value="Immunoglobulin_dom"/>
</dbReference>
<gene>
    <name evidence="8" type="ORF">MAR_020408</name>
</gene>
<keyword evidence="2" id="KW-1015">Disulfide bond</keyword>
<dbReference type="PROSITE" id="PS50835">
    <property type="entry name" value="IG_LIKE"/>
    <property type="match status" value="1"/>
</dbReference>
<protein>
    <recommendedName>
        <fullName evidence="7">Ig-like domain-containing protein</fullName>
    </recommendedName>
</protein>
<dbReference type="InterPro" id="IPR007110">
    <property type="entry name" value="Ig-like_dom"/>
</dbReference>
<evidence type="ECO:0000313" key="8">
    <source>
        <dbReference type="EMBL" id="WAR05039.1"/>
    </source>
</evidence>
<dbReference type="InterPro" id="IPR003598">
    <property type="entry name" value="Ig_sub2"/>
</dbReference>
<keyword evidence="1 6" id="KW-0732">Signal</keyword>
<reference evidence="8" key="1">
    <citation type="submission" date="2022-11" db="EMBL/GenBank/DDBJ databases">
        <title>Centuries of genome instability and evolution in soft-shell clam transmissible cancer (bioRxiv).</title>
        <authorList>
            <person name="Hart S.F.M."/>
            <person name="Yonemitsu M.A."/>
            <person name="Giersch R.M."/>
            <person name="Beal B.F."/>
            <person name="Arriagada G."/>
            <person name="Davis B.W."/>
            <person name="Ostrander E.A."/>
            <person name="Goff S.P."/>
            <person name="Metzger M.J."/>
        </authorList>
    </citation>
    <scope>NUCLEOTIDE SEQUENCE</scope>
    <source>
        <strain evidence="8">MELC-2E11</strain>
        <tissue evidence="8">Siphon/mantle</tissue>
    </source>
</reference>
<dbReference type="Gene3D" id="2.60.40.10">
    <property type="entry name" value="Immunoglobulins"/>
    <property type="match status" value="2"/>
</dbReference>
<sequence length="426" mass="47661">MDRSHRYHLKGVLLVVMLGTSTASPPSVSVHLDSDPNPLLGNSVVIECEADDFDGNDVVFKWTFRNMQIENMSSRGKYMEELDSYYSHLTIHDIGHADLGQYECFASSSANGQLSDKYNLNFDFNPSLYMSKRQAKIGDDVTMVCRHNPNQGDWKFENRRGNVISSAEYFKRFVNHVTSFVAPVYMKNITLHNVTLEQSGNYICFNTRGQPKEDTTTLEVNGMTINCHSQNNEDMILTEGVDDTIVCTVQANPAIERDADVGLWWSPTVGSAEFEKIPNDVCNVGMEPGPPLTTWTLTIDVKGKYVYRLINKRIKIQIKDQYVYINIQIQQPCQPPCWPNMKCDMKKQCSCTPGFRPNPVGIGTGCIPEGNEIAYAKPQIAAIAGGVTAGVITMVVCVVVFCVLRNQYSCAFKVTRKEGSRSRPTV</sequence>
<dbReference type="PANTHER" id="PTHR44337">
    <property type="entry name" value="CARCINOEMBRYONIC ANTIGEN-RELATED CELL ADHESION MOLECULE 8"/>
    <property type="match status" value="1"/>
</dbReference>
<keyword evidence="4" id="KW-0393">Immunoglobulin domain</keyword>
<name>A0ABY7E765_MYAAR</name>
<proteinExistence type="predicted"/>
<dbReference type="InterPro" id="IPR052598">
    <property type="entry name" value="IgSF_CEA-related"/>
</dbReference>
<dbReference type="SUPFAM" id="SSF48726">
    <property type="entry name" value="Immunoglobulin"/>
    <property type="match status" value="2"/>
</dbReference>
<organism evidence="8 9">
    <name type="scientific">Mya arenaria</name>
    <name type="common">Soft-shell clam</name>
    <dbReference type="NCBI Taxonomy" id="6604"/>
    <lineage>
        <taxon>Eukaryota</taxon>
        <taxon>Metazoa</taxon>
        <taxon>Spiralia</taxon>
        <taxon>Lophotrochozoa</taxon>
        <taxon>Mollusca</taxon>
        <taxon>Bivalvia</taxon>
        <taxon>Autobranchia</taxon>
        <taxon>Heteroconchia</taxon>
        <taxon>Euheterodonta</taxon>
        <taxon>Imparidentia</taxon>
        <taxon>Neoheterodontei</taxon>
        <taxon>Myida</taxon>
        <taxon>Myoidea</taxon>
        <taxon>Myidae</taxon>
        <taxon>Mya</taxon>
    </lineage>
</organism>
<keyword evidence="5" id="KW-0812">Transmembrane</keyword>
<evidence type="ECO:0000256" key="2">
    <source>
        <dbReference type="ARBA" id="ARBA00023157"/>
    </source>
</evidence>
<dbReference type="PANTHER" id="PTHR44337:SF8">
    <property type="entry name" value="IMMUNOGLOBULIN SUBTYPE DOMAIN-CONTAINING PROTEIN"/>
    <property type="match status" value="1"/>
</dbReference>
<dbReference type="InterPro" id="IPR036179">
    <property type="entry name" value="Ig-like_dom_sf"/>
</dbReference>
<feature type="chain" id="PRO_5046329929" description="Ig-like domain-containing protein" evidence="6">
    <location>
        <begin position="24"/>
        <end position="426"/>
    </location>
</feature>
<feature type="transmembrane region" description="Helical" evidence="5">
    <location>
        <begin position="380"/>
        <end position="404"/>
    </location>
</feature>
<evidence type="ECO:0000313" key="9">
    <source>
        <dbReference type="Proteomes" id="UP001164746"/>
    </source>
</evidence>
<dbReference type="EMBL" id="CP111016">
    <property type="protein sequence ID" value="WAR05039.1"/>
    <property type="molecule type" value="Genomic_DNA"/>
</dbReference>
<dbReference type="SMART" id="SM00408">
    <property type="entry name" value="IGc2"/>
    <property type="match status" value="2"/>
</dbReference>
<feature type="domain" description="Ig-like" evidence="7">
    <location>
        <begin position="26"/>
        <end position="121"/>
    </location>
</feature>
<feature type="signal peptide" evidence="6">
    <location>
        <begin position="1"/>
        <end position="23"/>
    </location>
</feature>
<dbReference type="InterPro" id="IPR013783">
    <property type="entry name" value="Ig-like_fold"/>
</dbReference>
<dbReference type="Pfam" id="PF00047">
    <property type="entry name" value="ig"/>
    <property type="match status" value="1"/>
</dbReference>
<dbReference type="SMART" id="SM00409">
    <property type="entry name" value="IG"/>
    <property type="match status" value="2"/>
</dbReference>
<evidence type="ECO:0000256" key="1">
    <source>
        <dbReference type="ARBA" id="ARBA00022729"/>
    </source>
</evidence>
<dbReference type="Pfam" id="PF13927">
    <property type="entry name" value="Ig_3"/>
    <property type="match status" value="1"/>
</dbReference>
<keyword evidence="9" id="KW-1185">Reference proteome</keyword>
<keyword evidence="5" id="KW-1133">Transmembrane helix</keyword>
<evidence type="ECO:0000256" key="4">
    <source>
        <dbReference type="ARBA" id="ARBA00023319"/>
    </source>
</evidence>
<keyword evidence="5" id="KW-0472">Membrane</keyword>
<accession>A0ABY7E765</accession>
<evidence type="ECO:0000259" key="7">
    <source>
        <dbReference type="PROSITE" id="PS50835"/>
    </source>
</evidence>